<dbReference type="Gene3D" id="2.40.50.90">
    <property type="match status" value="1"/>
</dbReference>
<proteinExistence type="predicted"/>
<dbReference type="InterPro" id="IPR035437">
    <property type="entry name" value="SNase_OB-fold_sf"/>
</dbReference>
<feature type="transmembrane region" description="Helical" evidence="2">
    <location>
        <begin position="185"/>
        <end position="203"/>
    </location>
</feature>
<reference evidence="3 4" key="1">
    <citation type="submission" date="2018-10" db="EMBL/GenBank/DDBJ databases">
        <title>Genomic Encyclopedia of Archaeal and Bacterial Type Strains, Phase II (KMG-II): from individual species to whole genera.</title>
        <authorList>
            <person name="Goeker M."/>
        </authorList>
    </citation>
    <scope>NUCLEOTIDE SEQUENCE [LARGE SCALE GENOMIC DNA]</scope>
    <source>
        <strain evidence="3 4">DSM 14954</strain>
    </source>
</reference>
<dbReference type="AlphaFoldDB" id="A0A660LDE4"/>
<keyword evidence="2" id="KW-0812">Transmembrane</keyword>
<dbReference type="Proteomes" id="UP000278962">
    <property type="component" value="Unassembled WGS sequence"/>
</dbReference>
<evidence type="ECO:0000256" key="1">
    <source>
        <dbReference type="SAM" id="MobiDB-lite"/>
    </source>
</evidence>
<dbReference type="RefSeq" id="WP_121250797.1">
    <property type="nucleotide sequence ID" value="NZ_RBIL01000001.1"/>
</dbReference>
<keyword evidence="2" id="KW-1133">Transmembrane helix</keyword>
<protein>
    <submittedName>
        <fullName evidence="3">Uncharacterized protein</fullName>
    </submittedName>
</protein>
<keyword evidence="2" id="KW-0472">Membrane</keyword>
<feature type="transmembrane region" description="Helical" evidence="2">
    <location>
        <begin position="130"/>
        <end position="148"/>
    </location>
</feature>
<organism evidence="3 4">
    <name type="scientific">Solirubrobacter pauli</name>
    <dbReference type="NCBI Taxonomy" id="166793"/>
    <lineage>
        <taxon>Bacteria</taxon>
        <taxon>Bacillati</taxon>
        <taxon>Actinomycetota</taxon>
        <taxon>Thermoleophilia</taxon>
        <taxon>Solirubrobacterales</taxon>
        <taxon>Solirubrobacteraceae</taxon>
        <taxon>Solirubrobacter</taxon>
    </lineage>
</organism>
<accession>A0A660LDE4</accession>
<gene>
    <name evidence="3" type="ORF">C8N24_2891</name>
</gene>
<evidence type="ECO:0000313" key="4">
    <source>
        <dbReference type="Proteomes" id="UP000278962"/>
    </source>
</evidence>
<feature type="transmembrane region" description="Helical" evidence="2">
    <location>
        <begin position="47"/>
        <end position="71"/>
    </location>
</feature>
<feature type="compositionally biased region" description="Basic and acidic residues" evidence="1">
    <location>
        <begin position="115"/>
        <end position="124"/>
    </location>
</feature>
<evidence type="ECO:0000313" key="3">
    <source>
        <dbReference type="EMBL" id="RKQ93032.1"/>
    </source>
</evidence>
<sequence length="623" mass="68590">MATAAGALAGLVIFVHFLGGTVMWLRFRKADLPADQAVALMTREQMLTVGLRLMVLPMIVSGLLAITLVWMGKRHRTPRRLAERRATERRAAVPAAGAPHSPERRVRDRRTRARRSGDERRSAERSSGTTLNRVLLGISAVVVVVLVLTLPGSWASLTWLALLLVIVYWWRGFGARQRRAGEEPSPWRLAAVAVVAAAIVSLGRQIDQPVQLLQTTAMVGSGAHAKRMTGVFITASDSAVYLGDTTTHRISAIPRDTVSLITLGPPLERAPNRSVLSKLLFRDRWSLTPLRWWCNGKDYALHDFDLLCKDQPKPAPDQRHQLDVRWIPVRIECPKTAKDDCEGYVRLRTRDTYSKALGRYALPRPVVFPNEHVDGVHFTLRRGRTGEVCVPTNGNEQKLLRAKSDVKRAKGRPVPLDIVVTSDPAGASQMSTAPMELDVGPADADPSMIVASDCGKPLRTALAKRPPRVTTVTAVRVPDAHQLVVDDHGTKKLVRLLGIESPSSLSWEPAACGEPQGTAALLRLVFTRARDTNGDGLVDTPGGRARTLRLEPDEHQLDRDPRRSYLLRYVRVAGEAHTLQEAALRSGWARLGRPHGEPVELLPALKRAARAGSRVTPNLRTKC</sequence>
<dbReference type="SUPFAM" id="SSF50199">
    <property type="entry name" value="Staphylococcal nuclease"/>
    <property type="match status" value="1"/>
</dbReference>
<feature type="region of interest" description="Disordered" evidence="1">
    <location>
        <begin position="80"/>
        <end position="125"/>
    </location>
</feature>
<feature type="transmembrane region" description="Helical" evidence="2">
    <location>
        <begin position="154"/>
        <end position="173"/>
    </location>
</feature>
<comment type="caution">
    <text evidence="3">The sequence shown here is derived from an EMBL/GenBank/DDBJ whole genome shotgun (WGS) entry which is preliminary data.</text>
</comment>
<dbReference type="EMBL" id="RBIL01000001">
    <property type="protein sequence ID" value="RKQ93032.1"/>
    <property type="molecule type" value="Genomic_DNA"/>
</dbReference>
<name>A0A660LDE4_9ACTN</name>
<feature type="transmembrane region" description="Helical" evidence="2">
    <location>
        <begin position="7"/>
        <end position="27"/>
    </location>
</feature>
<keyword evidence="4" id="KW-1185">Reference proteome</keyword>
<evidence type="ECO:0000256" key="2">
    <source>
        <dbReference type="SAM" id="Phobius"/>
    </source>
</evidence>
<feature type="compositionally biased region" description="Basic and acidic residues" evidence="1">
    <location>
        <begin position="80"/>
        <end position="91"/>
    </location>
</feature>